<dbReference type="EMBL" id="NEVH01013570">
    <property type="protein sequence ID" value="PNF28543.1"/>
    <property type="molecule type" value="Genomic_DNA"/>
</dbReference>
<dbReference type="AlphaFoldDB" id="A0A2J7QIY7"/>
<evidence type="ECO:0000313" key="1">
    <source>
        <dbReference type="EMBL" id="PNF28543.1"/>
    </source>
</evidence>
<name>A0A2J7QIY7_9NEOP</name>
<evidence type="ECO:0000313" key="2">
    <source>
        <dbReference type="Proteomes" id="UP000235965"/>
    </source>
</evidence>
<comment type="caution">
    <text evidence="1">The sequence shown here is derived from an EMBL/GenBank/DDBJ whole genome shotgun (WGS) entry which is preliminary data.</text>
</comment>
<dbReference type="Proteomes" id="UP000235965">
    <property type="component" value="Unassembled WGS sequence"/>
</dbReference>
<proteinExistence type="predicted"/>
<organism evidence="1 2">
    <name type="scientific">Cryptotermes secundus</name>
    <dbReference type="NCBI Taxonomy" id="105785"/>
    <lineage>
        <taxon>Eukaryota</taxon>
        <taxon>Metazoa</taxon>
        <taxon>Ecdysozoa</taxon>
        <taxon>Arthropoda</taxon>
        <taxon>Hexapoda</taxon>
        <taxon>Insecta</taxon>
        <taxon>Pterygota</taxon>
        <taxon>Neoptera</taxon>
        <taxon>Polyneoptera</taxon>
        <taxon>Dictyoptera</taxon>
        <taxon>Blattodea</taxon>
        <taxon>Blattoidea</taxon>
        <taxon>Termitoidae</taxon>
        <taxon>Kalotermitidae</taxon>
        <taxon>Cryptotermitinae</taxon>
        <taxon>Cryptotermes</taxon>
    </lineage>
</organism>
<gene>
    <name evidence="1" type="ORF">B7P43_G14339</name>
</gene>
<protein>
    <submittedName>
        <fullName evidence="1">Uncharacterized protein</fullName>
    </submittedName>
</protein>
<reference evidence="1 2" key="1">
    <citation type="submission" date="2017-12" db="EMBL/GenBank/DDBJ databases">
        <title>Hemimetabolous genomes reveal molecular basis of termite eusociality.</title>
        <authorList>
            <person name="Harrison M.C."/>
            <person name="Jongepier E."/>
            <person name="Robertson H.M."/>
            <person name="Arning N."/>
            <person name="Bitard-Feildel T."/>
            <person name="Chao H."/>
            <person name="Childers C.P."/>
            <person name="Dinh H."/>
            <person name="Doddapaneni H."/>
            <person name="Dugan S."/>
            <person name="Gowin J."/>
            <person name="Greiner C."/>
            <person name="Han Y."/>
            <person name="Hu H."/>
            <person name="Hughes D.S.T."/>
            <person name="Huylmans A.-K."/>
            <person name="Kemena C."/>
            <person name="Kremer L.P.M."/>
            <person name="Lee S.L."/>
            <person name="Lopez-Ezquerra A."/>
            <person name="Mallet L."/>
            <person name="Monroy-Kuhn J.M."/>
            <person name="Moser A."/>
            <person name="Murali S.C."/>
            <person name="Muzny D.M."/>
            <person name="Otani S."/>
            <person name="Piulachs M.-D."/>
            <person name="Poelchau M."/>
            <person name="Qu J."/>
            <person name="Schaub F."/>
            <person name="Wada-Katsumata A."/>
            <person name="Worley K.C."/>
            <person name="Xie Q."/>
            <person name="Ylla G."/>
            <person name="Poulsen M."/>
            <person name="Gibbs R.A."/>
            <person name="Schal C."/>
            <person name="Richards S."/>
            <person name="Belles X."/>
            <person name="Korb J."/>
            <person name="Bornberg-Bauer E."/>
        </authorList>
    </citation>
    <scope>NUCLEOTIDE SEQUENCE [LARGE SCALE GENOMIC DNA]</scope>
    <source>
        <tissue evidence="1">Whole body</tissue>
    </source>
</reference>
<accession>A0A2J7QIY7</accession>
<sequence>MEENVQYQNYLLEKETFELVFQQNSANEAYNEYLGTLQYYYDIAMPKKVKTKEQENKWVTSGIRVSGKRLNSLMKEGNMPEEFKYYYFHYKRKYTTKLSVKQKS</sequence>
<keyword evidence="2" id="KW-1185">Reference proteome</keyword>
<dbReference type="InParanoid" id="A0A2J7QIY7"/>